<gene>
    <name evidence="10" type="ORF">GII31_05045</name>
</gene>
<keyword evidence="6 7" id="KW-0472">Membrane</keyword>
<dbReference type="SMART" id="SM00304">
    <property type="entry name" value="HAMP"/>
    <property type="match status" value="1"/>
</dbReference>
<dbReference type="CDD" id="cd07302">
    <property type="entry name" value="CHD"/>
    <property type="match status" value="1"/>
</dbReference>
<sequence>MVAPRWAAARRPMQRLVLGREIAVLLWGTSEPVVDWGRLDIATRNRLAKRATVISILVIVLSNAAISVETYLLVQLAFNGGVLSYDSTIGAPNFSATVAAVAVGLVLNVLFGIGMLHPQMRWFRTGSLADHDRRKAVQYVPYRQVAATVMAWFCAVGAYIAVADRVTADRIIGVAVAFTLAAASSGALTFLFAERALRPLAVVALHDYPATHAMYGVRSRMLAAWAVSSSVPLIGLVILNVGRGLDILPRPQGRTDWATVILAIVAVTAGSRVVSLVARSISDPLLELRQALFKVDKGQLDTRVAVYDSSEIGVLQHGFNDLVKGLQERERVRDLFARHVGDTVAERAMTSELGRSGTKADVGVLFVDILGSTTMAEHQDPGETAELLNAFFTIVDEVVTRHNGLINKFEGDAALAVFGAPVDHPNPAAAALAAAREMARQLRGELPIQWGIGVCFGTTFAGNIGSERRYEYTVIGDPVNECARLSDLAKTVNGSVLANAPAVHAAEGEARHWRSVGSRVVRGREEATELFMPVEFLPHDPPSFSDVLSSILRPARRTLRL</sequence>
<evidence type="ECO:0000256" key="3">
    <source>
        <dbReference type="ARBA" id="ARBA00022475"/>
    </source>
</evidence>
<feature type="transmembrane region" description="Helical" evidence="7">
    <location>
        <begin position="222"/>
        <end position="245"/>
    </location>
</feature>
<dbReference type="SUPFAM" id="SSF55073">
    <property type="entry name" value="Nucleotide cyclase"/>
    <property type="match status" value="1"/>
</dbReference>
<reference evidence="10" key="1">
    <citation type="journal article" date="2021" name="Nat. Microbiol.">
        <title>Cocultivation of an ultrasmall environmental parasitic bacterium with lytic ability against bacteria associated with wastewater foams.</title>
        <authorList>
            <person name="Batinovic S."/>
            <person name="Rose J.J.A."/>
            <person name="Ratcliffe J."/>
            <person name="Seviour R.J."/>
            <person name="Petrovski S."/>
        </authorList>
    </citation>
    <scope>NUCLEOTIDE SEQUENCE</scope>
    <source>
        <strain evidence="10">CON9</strain>
    </source>
</reference>
<evidence type="ECO:0000256" key="2">
    <source>
        <dbReference type="ARBA" id="ARBA00005381"/>
    </source>
</evidence>
<dbReference type="PROSITE" id="PS50885">
    <property type="entry name" value="HAMP"/>
    <property type="match status" value="1"/>
</dbReference>
<evidence type="ECO:0000256" key="5">
    <source>
        <dbReference type="ARBA" id="ARBA00022989"/>
    </source>
</evidence>
<keyword evidence="11" id="KW-1185">Reference proteome</keyword>
<feature type="transmembrane region" description="Helical" evidence="7">
    <location>
        <begin position="94"/>
        <end position="116"/>
    </location>
</feature>
<evidence type="ECO:0000256" key="1">
    <source>
        <dbReference type="ARBA" id="ARBA00004651"/>
    </source>
</evidence>
<protein>
    <submittedName>
        <fullName evidence="10">HAMP domain-containing protein</fullName>
    </submittedName>
</protein>
<dbReference type="Pfam" id="PF00672">
    <property type="entry name" value="HAMP"/>
    <property type="match status" value="1"/>
</dbReference>
<dbReference type="InterPro" id="IPR050697">
    <property type="entry name" value="Adenylyl/Guanylyl_Cyclase_3/4"/>
</dbReference>
<evidence type="ECO:0000259" key="8">
    <source>
        <dbReference type="PROSITE" id="PS50125"/>
    </source>
</evidence>
<evidence type="ECO:0000313" key="11">
    <source>
        <dbReference type="Proteomes" id="UP001059836"/>
    </source>
</evidence>
<evidence type="ECO:0000313" key="10">
    <source>
        <dbReference type="EMBL" id="QHN34354.1"/>
    </source>
</evidence>
<dbReference type="Proteomes" id="UP001059836">
    <property type="component" value="Chromosome"/>
</dbReference>
<keyword evidence="5 7" id="KW-1133">Transmembrane helix</keyword>
<dbReference type="Pfam" id="PF00211">
    <property type="entry name" value="Guanylate_cyc"/>
    <property type="match status" value="1"/>
</dbReference>
<feature type="domain" description="HAMP" evidence="9">
    <location>
        <begin position="279"/>
        <end position="331"/>
    </location>
</feature>
<dbReference type="InterPro" id="IPR003660">
    <property type="entry name" value="HAMP_dom"/>
</dbReference>
<comment type="similarity">
    <text evidence="2">Belongs to the adenylyl cyclase class-3 family.</text>
</comment>
<dbReference type="CDD" id="cd06225">
    <property type="entry name" value="HAMP"/>
    <property type="match status" value="1"/>
</dbReference>
<comment type="subcellular location">
    <subcellularLocation>
        <location evidence="1">Cell membrane</location>
        <topology evidence="1">Multi-pass membrane protein</topology>
    </subcellularLocation>
</comment>
<dbReference type="SMART" id="SM00044">
    <property type="entry name" value="CYCc"/>
    <property type="match status" value="1"/>
</dbReference>
<feature type="transmembrane region" description="Helical" evidence="7">
    <location>
        <begin position="174"/>
        <end position="193"/>
    </location>
</feature>
<dbReference type="PROSITE" id="PS50125">
    <property type="entry name" value="GUANYLATE_CYCLASE_2"/>
    <property type="match status" value="1"/>
</dbReference>
<dbReference type="Gene3D" id="6.10.340.10">
    <property type="match status" value="1"/>
</dbReference>
<evidence type="ECO:0000259" key="9">
    <source>
        <dbReference type="PROSITE" id="PS50885"/>
    </source>
</evidence>
<feature type="domain" description="Guanylate cyclase" evidence="8">
    <location>
        <begin position="363"/>
        <end position="486"/>
    </location>
</feature>
<dbReference type="EMBL" id="CP045809">
    <property type="protein sequence ID" value="QHN34354.1"/>
    <property type="molecule type" value="Genomic_DNA"/>
</dbReference>
<evidence type="ECO:0000256" key="4">
    <source>
        <dbReference type="ARBA" id="ARBA00022692"/>
    </source>
</evidence>
<dbReference type="InterPro" id="IPR001054">
    <property type="entry name" value="A/G_cyclase"/>
</dbReference>
<name>A0ABX6IEV9_9ACTN</name>
<evidence type="ECO:0000256" key="7">
    <source>
        <dbReference type="SAM" id="Phobius"/>
    </source>
</evidence>
<dbReference type="RefSeq" id="WP_213247375.1">
    <property type="nucleotide sequence ID" value="NZ_CP045806.1"/>
</dbReference>
<dbReference type="InterPro" id="IPR029787">
    <property type="entry name" value="Nucleotide_cyclase"/>
</dbReference>
<proteinExistence type="inferred from homology"/>
<organism evidence="10 11">
    <name type="scientific">Gordonia pseudamarae</name>
    <dbReference type="NCBI Taxonomy" id="2831662"/>
    <lineage>
        <taxon>Bacteria</taxon>
        <taxon>Bacillati</taxon>
        <taxon>Actinomycetota</taxon>
        <taxon>Actinomycetes</taxon>
        <taxon>Mycobacteriales</taxon>
        <taxon>Gordoniaceae</taxon>
        <taxon>Gordonia</taxon>
    </lineage>
</organism>
<evidence type="ECO:0000256" key="6">
    <source>
        <dbReference type="ARBA" id="ARBA00023136"/>
    </source>
</evidence>
<feature type="transmembrane region" description="Helical" evidence="7">
    <location>
        <begin position="53"/>
        <end position="74"/>
    </location>
</feature>
<dbReference type="PANTHER" id="PTHR43081:SF17">
    <property type="entry name" value="BLL5647 PROTEIN"/>
    <property type="match status" value="1"/>
</dbReference>
<keyword evidence="3" id="KW-1003">Cell membrane</keyword>
<feature type="transmembrane region" description="Helical" evidence="7">
    <location>
        <begin position="142"/>
        <end position="162"/>
    </location>
</feature>
<keyword evidence="4 7" id="KW-0812">Transmembrane</keyword>
<dbReference type="Gene3D" id="3.30.70.1230">
    <property type="entry name" value="Nucleotide cyclase"/>
    <property type="match status" value="1"/>
</dbReference>
<dbReference type="PANTHER" id="PTHR43081">
    <property type="entry name" value="ADENYLATE CYCLASE, TERMINAL-DIFFERENTIATION SPECIFIC-RELATED"/>
    <property type="match status" value="1"/>
</dbReference>
<dbReference type="SUPFAM" id="SSF158472">
    <property type="entry name" value="HAMP domain-like"/>
    <property type="match status" value="1"/>
</dbReference>
<accession>A0ABX6IEV9</accession>